<protein>
    <recommendedName>
        <fullName evidence="5">MARVEL domain-containing protein</fullName>
    </recommendedName>
</protein>
<feature type="compositionally biased region" description="Pro residues" evidence="1">
    <location>
        <begin position="216"/>
        <end position="225"/>
    </location>
</feature>
<sequence>MTVFYVARVIALVLSVVFSLIVMGLSAHLISVTEEYYALYFVFCALGIATAGLTVLTVPAMLIIDVLRRGAFTSMVVVELVWLFVLWVLWVATAGEAVSAGNFYFPSGCVYDRYPTVNQACREIQAVEAFAFLAFFVLLGYTIVLLVFTCIAAARGNSLWLKSVKESTFLAPSSTAPPPPQPMGQYQGSATPQYQVPVQQPQYTGASSHPQYSGSPAPPQQPYYPPQTASV</sequence>
<feature type="transmembrane region" description="Helical" evidence="2">
    <location>
        <begin position="9"/>
        <end position="31"/>
    </location>
</feature>
<reference evidence="3 4" key="1">
    <citation type="submission" date="2014-04" db="EMBL/GenBank/DDBJ databases">
        <authorList>
            <consortium name="DOE Joint Genome Institute"/>
            <person name="Kuo A."/>
            <person name="Kohler A."/>
            <person name="Costa M.D."/>
            <person name="Nagy L.G."/>
            <person name="Floudas D."/>
            <person name="Copeland A."/>
            <person name="Barry K.W."/>
            <person name="Cichocki N."/>
            <person name="Veneault-Fourrey C."/>
            <person name="LaButti K."/>
            <person name="Lindquist E.A."/>
            <person name="Lipzen A."/>
            <person name="Lundell T."/>
            <person name="Morin E."/>
            <person name="Murat C."/>
            <person name="Sun H."/>
            <person name="Tunlid A."/>
            <person name="Henrissat B."/>
            <person name="Grigoriev I.V."/>
            <person name="Hibbett D.S."/>
            <person name="Martin F."/>
            <person name="Nordberg H.P."/>
            <person name="Cantor M.N."/>
            <person name="Hua S.X."/>
        </authorList>
    </citation>
    <scope>NUCLEOTIDE SEQUENCE [LARGE SCALE GENOMIC DNA]</scope>
    <source>
        <strain evidence="3 4">441</strain>
    </source>
</reference>
<keyword evidence="2" id="KW-0812">Transmembrane</keyword>
<name>A0A0C9ZVR2_9AGAM</name>
<evidence type="ECO:0008006" key="5">
    <source>
        <dbReference type="Google" id="ProtNLM"/>
    </source>
</evidence>
<keyword evidence="2" id="KW-1133">Transmembrane helix</keyword>
<feature type="region of interest" description="Disordered" evidence="1">
    <location>
        <begin position="197"/>
        <end position="231"/>
    </location>
</feature>
<feature type="region of interest" description="Disordered" evidence="1">
    <location>
        <begin position="172"/>
        <end position="191"/>
    </location>
</feature>
<dbReference type="OrthoDB" id="3364107at2759"/>
<evidence type="ECO:0000313" key="3">
    <source>
        <dbReference type="EMBL" id="KIK30109.1"/>
    </source>
</evidence>
<accession>A0A0C9ZVR2</accession>
<keyword evidence="2" id="KW-0472">Membrane</keyword>
<evidence type="ECO:0000256" key="1">
    <source>
        <dbReference type="SAM" id="MobiDB-lite"/>
    </source>
</evidence>
<dbReference type="Proteomes" id="UP000054018">
    <property type="component" value="Unassembled WGS sequence"/>
</dbReference>
<dbReference type="STRING" id="765257.A0A0C9ZVR2"/>
<organism evidence="3 4">
    <name type="scientific">Pisolithus microcarpus 441</name>
    <dbReference type="NCBI Taxonomy" id="765257"/>
    <lineage>
        <taxon>Eukaryota</taxon>
        <taxon>Fungi</taxon>
        <taxon>Dikarya</taxon>
        <taxon>Basidiomycota</taxon>
        <taxon>Agaricomycotina</taxon>
        <taxon>Agaricomycetes</taxon>
        <taxon>Agaricomycetidae</taxon>
        <taxon>Boletales</taxon>
        <taxon>Sclerodermatineae</taxon>
        <taxon>Pisolithaceae</taxon>
        <taxon>Pisolithus</taxon>
    </lineage>
</organism>
<dbReference type="AlphaFoldDB" id="A0A0C9ZVR2"/>
<dbReference type="EMBL" id="KN833687">
    <property type="protein sequence ID" value="KIK30109.1"/>
    <property type="molecule type" value="Genomic_DNA"/>
</dbReference>
<feature type="transmembrane region" description="Helical" evidence="2">
    <location>
        <begin position="129"/>
        <end position="154"/>
    </location>
</feature>
<reference evidence="4" key="2">
    <citation type="submission" date="2015-01" db="EMBL/GenBank/DDBJ databases">
        <title>Evolutionary Origins and Diversification of the Mycorrhizal Mutualists.</title>
        <authorList>
            <consortium name="DOE Joint Genome Institute"/>
            <consortium name="Mycorrhizal Genomics Consortium"/>
            <person name="Kohler A."/>
            <person name="Kuo A."/>
            <person name="Nagy L.G."/>
            <person name="Floudas D."/>
            <person name="Copeland A."/>
            <person name="Barry K.W."/>
            <person name="Cichocki N."/>
            <person name="Veneault-Fourrey C."/>
            <person name="LaButti K."/>
            <person name="Lindquist E.A."/>
            <person name="Lipzen A."/>
            <person name="Lundell T."/>
            <person name="Morin E."/>
            <person name="Murat C."/>
            <person name="Riley R."/>
            <person name="Ohm R."/>
            <person name="Sun H."/>
            <person name="Tunlid A."/>
            <person name="Henrissat B."/>
            <person name="Grigoriev I.V."/>
            <person name="Hibbett D.S."/>
            <person name="Martin F."/>
        </authorList>
    </citation>
    <scope>NUCLEOTIDE SEQUENCE [LARGE SCALE GENOMIC DNA]</scope>
    <source>
        <strain evidence="4">441</strain>
    </source>
</reference>
<proteinExistence type="predicted"/>
<evidence type="ECO:0000256" key="2">
    <source>
        <dbReference type="SAM" id="Phobius"/>
    </source>
</evidence>
<keyword evidence="4" id="KW-1185">Reference proteome</keyword>
<evidence type="ECO:0000313" key="4">
    <source>
        <dbReference type="Proteomes" id="UP000054018"/>
    </source>
</evidence>
<dbReference type="HOGENOM" id="CLU_083413_1_0_1"/>
<gene>
    <name evidence="3" type="ORF">PISMIDRAFT_26636</name>
</gene>
<feature type="transmembrane region" description="Helical" evidence="2">
    <location>
        <begin position="71"/>
        <end position="92"/>
    </location>
</feature>
<feature type="transmembrane region" description="Helical" evidence="2">
    <location>
        <begin position="37"/>
        <end position="64"/>
    </location>
</feature>